<evidence type="ECO:0000313" key="5">
    <source>
        <dbReference type="Proteomes" id="UP001500443"/>
    </source>
</evidence>
<gene>
    <name evidence="4" type="ORF">GCM10009802_48810</name>
</gene>
<proteinExistence type="inferred from homology"/>
<evidence type="ECO:0000256" key="1">
    <source>
        <dbReference type="ARBA" id="ARBA00005368"/>
    </source>
</evidence>
<comment type="caution">
    <text evidence="4">The sequence shown here is derived from an EMBL/GenBank/DDBJ whole genome shotgun (WGS) entry which is preliminary data.</text>
</comment>
<dbReference type="SUPFAM" id="SSF143492">
    <property type="entry name" value="Prenyltransferase-like"/>
    <property type="match status" value="1"/>
</dbReference>
<dbReference type="Pfam" id="PF11468">
    <property type="entry name" value="PTase_Orf2"/>
    <property type="match status" value="1"/>
</dbReference>
<protein>
    <submittedName>
        <fullName evidence="4">Uncharacterized protein</fullName>
    </submittedName>
</protein>
<dbReference type="InterPro" id="IPR033964">
    <property type="entry name" value="ABBA"/>
</dbReference>
<accession>A0ABN2Z9V2</accession>
<evidence type="ECO:0000256" key="3">
    <source>
        <dbReference type="ARBA" id="ARBA00022679"/>
    </source>
</evidence>
<dbReference type="SFLD" id="SFLDG01163">
    <property type="entry name" value="II"/>
    <property type="match status" value="1"/>
</dbReference>
<keyword evidence="2" id="KW-0637">Prenyltransferase</keyword>
<evidence type="ECO:0000256" key="2">
    <source>
        <dbReference type="ARBA" id="ARBA00022602"/>
    </source>
</evidence>
<dbReference type="InterPro" id="IPR036239">
    <property type="entry name" value="PrenylTrfase-like_sf"/>
</dbReference>
<dbReference type="EMBL" id="BAAAPF010000203">
    <property type="protein sequence ID" value="GAA2139023.1"/>
    <property type="molecule type" value="Genomic_DNA"/>
</dbReference>
<dbReference type="InterPro" id="IPR020965">
    <property type="entry name" value="Prenyltransferase_CloQ"/>
</dbReference>
<evidence type="ECO:0000313" key="4">
    <source>
        <dbReference type="EMBL" id="GAA2139023.1"/>
    </source>
</evidence>
<dbReference type="SFLD" id="SFLDS00036">
    <property type="entry name" value="Aromatic_Prenyltransferase"/>
    <property type="match status" value="1"/>
</dbReference>
<reference evidence="4 5" key="1">
    <citation type="journal article" date="2019" name="Int. J. Syst. Evol. Microbiol.">
        <title>The Global Catalogue of Microorganisms (GCM) 10K type strain sequencing project: providing services to taxonomists for standard genome sequencing and annotation.</title>
        <authorList>
            <consortium name="The Broad Institute Genomics Platform"/>
            <consortium name="The Broad Institute Genome Sequencing Center for Infectious Disease"/>
            <person name="Wu L."/>
            <person name="Ma J."/>
        </authorList>
    </citation>
    <scope>NUCLEOTIDE SEQUENCE [LARGE SCALE GENOMIC DNA]</scope>
    <source>
        <strain evidence="4 5">JCM 15481</strain>
    </source>
</reference>
<organism evidence="4 5">
    <name type="scientific">Streptomyces synnematoformans</name>
    <dbReference type="NCBI Taxonomy" id="415721"/>
    <lineage>
        <taxon>Bacteria</taxon>
        <taxon>Bacillati</taxon>
        <taxon>Actinomycetota</taxon>
        <taxon>Actinomycetes</taxon>
        <taxon>Kitasatosporales</taxon>
        <taxon>Streptomycetaceae</taxon>
        <taxon>Streptomyces</taxon>
    </lineage>
</organism>
<sequence>MGLECPREKMTAVLTAFPNVVTDSTVVFNVVNKGGRVGDMSFDFTVPLAAGDPYERALAHGLAEETNHPVRGMFADMLTTLPVDCYGVDYGVNGGFNKAYAVFPMGRLQELDKLAAVPAMADTLSKWMGLLVDYGLDGRVSTVAVDHANRTWNVYFNGLSAEHFERPTLQAMIRNFGLPEPSARLLDFAETSSALYPTFSWDSPEIERVSFSTRTTDPNALPAHVEPKLGALAANAPYTYDGDRRLVFAGALTTGGEYYKLATYYQMATAAHDRVRRGS</sequence>
<dbReference type="Proteomes" id="UP001500443">
    <property type="component" value="Unassembled WGS sequence"/>
</dbReference>
<keyword evidence="3" id="KW-0808">Transferase</keyword>
<comment type="similarity">
    <text evidence="1">Belongs to the aromatic prenyltransferase family.</text>
</comment>
<name>A0ABN2Z9V2_9ACTN</name>
<keyword evidence="5" id="KW-1185">Reference proteome</keyword>